<dbReference type="PANTHER" id="PTHR10938:SF0">
    <property type="entry name" value="TRANSLATION INITIATION FACTOR IF-3, MITOCHONDRIAL"/>
    <property type="match status" value="1"/>
</dbReference>
<comment type="subunit">
    <text evidence="4 6">Monomer.</text>
</comment>
<dbReference type="Pfam" id="PF05198">
    <property type="entry name" value="IF3_N"/>
    <property type="match status" value="1"/>
</dbReference>
<evidence type="ECO:0000256" key="4">
    <source>
        <dbReference type="HAMAP-Rule" id="MF_00080"/>
    </source>
</evidence>
<evidence type="ECO:0000256" key="6">
    <source>
        <dbReference type="RuleBase" id="RU000646"/>
    </source>
</evidence>
<evidence type="ECO:0000256" key="1">
    <source>
        <dbReference type="ARBA" id="ARBA00005439"/>
    </source>
</evidence>
<dbReference type="FunFam" id="3.30.110.10:FF:000001">
    <property type="entry name" value="Translation initiation factor IF-3"/>
    <property type="match status" value="1"/>
</dbReference>
<dbReference type="PROSITE" id="PS00938">
    <property type="entry name" value="IF3"/>
    <property type="match status" value="1"/>
</dbReference>
<keyword evidence="2 4" id="KW-0396">Initiation factor</keyword>
<comment type="similarity">
    <text evidence="1 4 6">Belongs to the IF-3 family.</text>
</comment>
<evidence type="ECO:0000259" key="8">
    <source>
        <dbReference type="Pfam" id="PF05198"/>
    </source>
</evidence>
<keyword evidence="3 4" id="KW-0648">Protein biosynthesis</keyword>
<comment type="caution">
    <text evidence="9">The sequence shown here is derived from an EMBL/GenBank/DDBJ whole genome shotgun (WGS) entry which is preliminary data.</text>
</comment>
<name>A0A5D8QEF6_9THEO</name>
<sequence>MGKIRRCIFISKELQVNEEIRDHEVRLIDVDGKQLGIMSSKEALAIAEEKHLDLVKVSPDAKPPVCRLMDYGKYRYELSKKEKEARKKQRVINVKEIRMRPSIEEHDFMVKVKSAIRFLEDGDKVKVTIRFRGREMDHASLAEELLYQFADKLKEVGKVEKKPELEGKNLSIVVSPINAK</sequence>
<comment type="subcellular location">
    <subcellularLocation>
        <location evidence="4 6">Cytoplasm</location>
    </subcellularLocation>
</comment>
<gene>
    <name evidence="4" type="primary">infC</name>
    <name evidence="9" type="ORF">FWJ32_04100</name>
</gene>
<dbReference type="EMBL" id="VTPS01000004">
    <property type="protein sequence ID" value="TZE82787.1"/>
    <property type="molecule type" value="Genomic_DNA"/>
</dbReference>
<evidence type="ECO:0000313" key="9">
    <source>
        <dbReference type="EMBL" id="TZE82787.1"/>
    </source>
</evidence>
<feature type="domain" description="Translation initiation factor 3 C-terminal" evidence="7">
    <location>
        <begin position="92"/>
        <end position="176"/>
    </location>
</feature>
<feature type="domain" description="Translation initiation factor 3 N-terminal" evidence="8">
    <location>
        <begin position="16"/>
        <end position="85"/>
    </location>
</feature>
<evidence type="ECO:0000313" key="10">
    <source>
        <dbReference type="Proteomes" id="UP000322976"/>
    </source>
</evidence>
<dbReference type="AlphaFoldDB" id="A0A5D8QEF6"/>
<evidence type="ECO:0000256" key="3">
    <source>
        <dbReference type="ARBA" id="ARBA00022917"/>
    </source>
</evidence>
<dbReference type="SUPFAM" id="SSF54364">
    <property type="entry name" value="Translation initiation factor IF3, N-terminal domain"/>
    <property type="match status" value="1"/>
</dbReference>
<dbReference type="GO" id="GO:0032790">
    <property type="term" value="P:ribosome disassembly"/>
    <property type="evidence" value="ECO:0007669"/>
    <property type="project" value="TreeGrafter"/>
</dbReference>
<dbReference type="InterPro" id="IPR019813">
    <property type="entry name" value="Translation_initiation_fac3_CS"/>
</dbReference>
<dbReference type="GO" id="GO:0016020">
    <property type="term" value="C:membrane"/>
    <property type="evidence" value="ECO:0007669"/>
    <property type="project" value="TreeGrafter"/>
</dbReference>
<dbReference type="GO" id="GO:0005829">
    <property type="term" value="C:cytosol"/>
    <property type="evidence" value="ECO:0007669"/>
    <property type="project" value="TreeGrafter"/>
</dbReference>
<dbReference type="SUPFAM" id="SSF55200">
    <property type="entry name" value="Translation initiation factor IF3, C-terminal domain"/>
    <property type="match status" value="1"/>
</dbReference>
<dbReference type="GO" id="GO:0003743">
    <property type="term" value="F:translation initiation factor activity"/>
    <property type="evidence" value="ECO:0007669"/>
    <property type="project" value="UniProtKB-UniRule"/>
</dbReference>
<dbReference type="Gene3D" id="3.30.110.10">
    <property type="entry name" value="Translation initiation factor 3 (IF-3), C-terminal domain"/>
    <property type="match status" value="1"/>
</dbReference>
<dbReference type="GO" id="GO:0043022">
    <property type="term" value="F:ribosome binding"/>
    <property type="evidence" value="ECO:0007669"/>
    <property type="project" value="UniProtKB-ARBA"/>
</dbReference>
<keyword evidence="4" id="KW-0963">Cytoplasm</keyword>
<evidence type="ECO:0000259" key="7">
    <source>
        <dbReference type="Pfam" id="PF00707"/>
    </source>
</evidence>
<evidence type="ECO:0000256" key="2">
    <source>
        <dbReference type="ARBA" id="ARBA00022540"/>
    </source>
</evidence>
<dbReference type="Gene3D" id="3.10.20.80">
    <property type="entry name" value="Translation initiation factor 3 (IF-3), N-terminal domain"/>
    <property type="match status" value="1"/>
</dbReference>
<keyword evidence="10" id="KW-1185">Reference proteome</keyword>
<dbReference type="InterPro" id="IPR036788">
    <property type="entry name" value="T_IF-3_C_sf"/>
</dbReference>
<comment type="function">
    <text evidence="4 6">IF-3 binds to the 30S ribosomal subunit and shifts the equilibrium between 70S ribosomes and their 50S and 30S subunits in favor of the free subunits, thus enhancing the availability of 30S subunits on which protein synthesis initiation begins.</text>
</comment>
<accession>A0A5D8QEF6</accession>
<organism evidence="9 10">
    <name type="scientific">Calorimonas adulescens</name>
    <dbReference type="NCBI Taxonomy" id="2606906"/>
    <lineage>
        <taxon>Bacteria</taxon>
        <taxon>Bacillati</taxon>
        <taxon>Bacillota</taxon>
        <taxon>Clostridia</taxon>
        <taxon>Thermoanaerobacterales</taxon>
        <taxon>Thermoanaerobacteraceae</taxon>
        <taxon>Calorimonas</taxon>
    </lineage>
</organism>
<evidence type="ECO:0000256" key="5">
    <source>
        <dbReference type="NCBIfam" id="TIGR00168"/>
    </source>
</evidence>
<dbReference type="InterPro" id="IPR036787">
    <property type="entry name" value="T_IF-3_N_sf"/>
</dbReference>
<reference evidence="9 10" key="1">
    <citation type="submission" date="2019-08" db="EMBL/GenBank/DDBJ databases">
        <title>Calorimonas adulescens gen. nov., sp. nov., an anaerobic thermophilic bacterium from Sakhalin hot spring.</title>
        <authorList>
            <person name="Khomyakova M.A."/>
            <person name="Merkel A.Y."/>
            <person name="Novikov A."/>
            <person name="Bonch-Osmolovskaya E.A."/>
            <person name="Slobodkin A.I."/>
        </authorList>
    </citation>
    <scope>NUCLEOTIDE SEQUENCE [LARGE SCALE GENOMIC DNA]</scope>
    <source>
        <strain evidence="9 10">A05MB</strain>
    </source>
</reference>
<dbReference type="Pfam" id="PF00707">
    <property type="entry name" value="IF3_C"/>
    <property type="match status" value="1"/>
</dbReference>
<proteinExistence type="inferred from homology"/>
<dbReference type="InterPro" id="IPR001288">
    <property type="entry name" value="Translation_initiation_fac_3"/>
</dbReference>
<protein>
    <recommendedName>
        <fullName evidence="4 5">Translation initiation factor IF-3</fullName>
    </recommendedName>
</protein>
<dbReference type="InterPro" id="IPR019814">
    <property type="entry name" value="Translation_initiation_fac_3_N"/>
</dbReference>
<dbReference type="HAMAP" id="MF_00080">
    <property type="entry name" value="IF_3"/>
    <property type="match status" value="1"/>
</dbReference>
<dbReference type="InterPro" id="IPR019815">
    <property type="entry name" value="Translation_initiation_fac_3_C"/>
</dbReference>
<dbReference type="FunFam" id="3.10.20.80:FF:000001">
    <property type="entry name" value="Translation initiation factor IF-3"/>
    <property type="match status" value="1"/>
</dbReference>
<dbReference type="Proteomes" id="UP000322976">
    <property type="component" value="Unassembled WGS sequence"/>
</dbReference>
<dbReference type="PANTHER" id="PTHR10938">
    <property type="entry name" value="TRANSLATION INITIATION FACTOR IF-3"/>
    <property type="match status" value="1"/>
</dbReference>
<dbReference type="NCBIfam" id="TIGR00168">
    <property type="entry name" value="infC"/>
    <property type="match status" value="1"/>
</dbReference>